<dbReference type="EMBL" id="KK101933">
    <property type="protein sequence ID" value="KIY99163.1"/>
    <property type="molecule type" value="Genomic_DNA"/>
</dbReference>
<name>A0A0D2KUY3_9CHLO</name>
<reference evidence="1 2" key="1">
    <citation type="journal article" date="2013" name="BMC Genomics">
        <title>Reconstruction of the lipid metabolism for the microalga Monoraphidium neglectum from its genome sequence reveals characteristics suitable for biofuel production.</title>
        <authorList>
            <person name="Bogen C."/>
            <person name="Al-Dilaimi A."/>
            <person name="Albersmeier A."/>
            <person name="Wichmann J."/>
            <person name="Grundmann M."/>
            <person name="Rupp O."/>
            <person name="Lauersen K.J."/>
            <person name="Blifernez-Klassen O."/>
            <person name="Kalinowski J."/>
            <person name="Goesmann A."/>
            <person name="Mussgnug J.H."/>
            <person name="Kruse O."/>
        </authorList>
    </citation>
    <scope>NUCLEOTIDE SEQUENCE [LARGE SCALE GENOMIC DNA]</scope>
    <source>
        <strain evidence="1 2">SAG 48.87</strain>
    </source>
</reference>
<dbReference type="AlphaFoldDB" id="A0A0D2KUY3"/>
<accession>A0A0D2KUY3</accession>
<protein>
    <submittedName>
        <fullName evidence="1">Uncharacterized protein</fullName>
    </submittedName>
</protein>
<dbReference type="Proteomes" id="UP000054498">
    <property type="component" value="Unassembled WGS sequence"/>
</dbReference>
<evidence type="ECO:0000313" key="2">
    <source>
        <dbReference type="Proteomes" id="UP000054498"/>
    </source>
</evidence>
<dbReference type="KEGG" id="mng:MNEG_8799"/>
<evidence type="ECO:0000313" key="1">
    <source>
        <dbReference type="EMBL" id="KIY99163.1"/>
    </source>
</evidence>
<dbReference type="RefSeq" id="XP_013898183.1">
    <property type="nucleotide sequence ID" value="XM_014042729.1"/>
</dbReference>
<proteinExistence type="predicted"/>
<keyword evidence="2" id="KW-1185">Reference proteome</keyword>
<sequence>MMDARAAGTAGAAGEAGGDPGCSRDAILSQARASLVRLDELVFAAQRALHGAPAQPGTAVRCGGEGGAGAGAGFGGGDSGSASSCVSLLLPMAAKFGGLFLGQPDFSNVIALDMSSGEAKSPPPGWWEAVARAIAPTPVQLPLLATLFKWFCSAHTTLRGECEQLARRAMTAAPDVELQDALVAGLERVQLAYRVMAVASKVVAMAAILKPEQLATFYIMSFPHMPVMAAVLTDMPGLASA</sequence>
<dbReference type="GeneID" id="25741674"/>
<gene>
    <name evidence="1" type="ORF">MNEG_8799</name>
</gene>
<organism evidence="1 2">
    <name type="scientific">Monoraphidium neglectum</name>
    <dbReference type="NCBI Taxonomy" id="145388"/>
    <lineage>
        <taxon>Eukaryota</taxon>
        <taxon>Viridiplantae</taxon>
        <taxon>Chlorophyta</taxon>
        <taxon>core chlorophytes</taxon>
        <taxon>Chlorophyceae</taxon>
        <taxon>CS clade</taxon>
        <taxon>Sphaeropleales</taxon>
        <taxon>Selenastraceae</taxon>
        <taxon>Monoraphidium</taxon>
    </lineage>
</organism>
<dbReference type="OrthoDB" id="10475786at2759"/>